<evidence type="ECO:0000259" key="21">
    <source>
        <dbReference type="PROSITE" id="PS51192"/>
    </source>
</evidence>
<protein>
    <submittedName>
        <fullName evidence="23">Chromodomain helicase DNA binding protein 3</fullName>
    </submittedName>
</protein>
<dbReference type="Pfam" id="PF00271">
    <property type="entry name" value="Helicase_C"/>
    <property type="match status" value="1"/>
</dbReference>
<dbReference type="PROSITE" id="PS51192">
    <property type="entry name" value="HELICASE_ATP_BIND_1"/>
    <property type="match status" value="1"/>
</dbReference>
<keyword evidence="10" id="KW-0067">ATP-binding</keyword>
<reference evidence="23" key="1">
    <citation type="submission" date="2016-05" db="EMBL/GenBank/DDBJ databases">
        <authorList>
            <person name="Lavstsen T."/>
            <person name="Jespersen J.S."/>
        </authorList>
    </citation>
    <scope>NUCLEOTIDE SEQUENCE</scope>
    <source>
        <tissue evidence="23">Brain</tissue>
    </source>
</reference>
<keyword evidence="15" id="KW-0539">Nucleus</keyword>
<dbReference type="GO" id="GO:0003682">
    <property type="term" value="F:chromatin binding"/>
    <property type="evidence" value="ECO:0007669"/>
    <property type="project" value="TreeGrafter"/>
</dbReference>
<dbReference type="InterPro" id="IPR000953">
    <property type="entry name" value="Chromo/chromo_shadow_dom"/>
</dbReference>
<dbReference type="InterPro" id="IPR001965">
    <property type="entry name" value="Znf_PHD"/>
</dbReference>
<feature type="compositionally biased region" description="Pro residues" evidence="18">
    <location>
        <begin position="540"/>
        <end position="562"/>
    </location>
</feature>
<dbReference type="SMART" id="SM00490">
    <property type="entry name" value="HELICc"/>
    <property type="match status" value="1"/>
</dbReference>
<gene>
    <name evidence="23" type="primary">CHD3</name>
</gene>
<dbReference type="SMART" id="SM01147">
    <property type="entry name" value="DUF1087"/>
    <property type="match status" value="1"/>
</dbReference>
<feature type="region of interest" description="Disordered" evidence="18">
    <location>
        <begin position="1"/>
        <end position="177"/>
    </location>
</feature>
<dbReference type="Pfam" id="PF06461">
    <property type="entry name" value="CHDII_SANT-like"/>
    <property type="match status" value="1"/>
</dbReference>
<evidence type="ECO:0000256" key="9">
    <source>
        <dbReference type="ARBA" id="ARBA00022833"/>
    </source>
</evidence>
<dbReference type="PROSITE" id="PS50013">
    <property type="entry name" value="CHROMO_2"/>
    <property type="match status" value="1"/>
</dbReference>
<dbReference type="SMART" id="SM00298">
    <property type="entry name" value="CHROMO"/>
    <property type="match status" value="2"/>
</dbReference>
<evidence type="ECO:0000256" key="11">
    <source>
        <dbReference type="ARBA" id="ARBA00022853"/>
    </source>
</evidence>
<dbReference type="CDD" id="cd00084">
    <property type="entry name" value="HMG-box_SF"/>
    <property type="match status" value="1"/>
</dbReference>
<dbReference type="Pfam" id="PF08073">
    <property type="entry name" value="CHDNT"/>
    <property type="match status" value="1"/>
</dbReference>
<dbReference type="Gene3D" id="3.40.50.10810">
    <property type="entry name" value="Tandem AAA-ATPase domain"/>
    <property type="match status" value="1"/>
</dbReference>
<evidence type="ECO:0000256" key="12">
    <source>
        <dbReference type="ARBA" id="ARBA00023015"/>
    </source>
</evidence>
<comment type="subcellular location">
    <subcellularLocation>
        <location evidence="1">Nucleus</location>
    </subcellularLocation>
</comment>
<dbReference type="Gene3D" id="2.40.50.40">
    <property type="match status" value="2"/>
</dbReference>
<dbReference type="FunFam" id="3.30.40.10:FF:000001">
    <property type="entry name" value="chromodomain-helicase-DNA-binding protein 3 isoform X1"/>
    <property type="match status" value="1"/>
</dbReference>
<evidence type="ECO:0000256" key="1">
    <source>
        <dbReference type="ARBA" id="ARBA00004123"/>
    </source>
</evidence>
<dbReference type="GO" id="GO:0008270">
    <property type="term" value="F:zinc ion binding"/>
    <property type="evidence" value="ECO:0007669"/>
    <property type="project" value="UniProtKB-KW"/>
</dbReference>
<feature type="region of interest" description="Disordered" evidence="18">
    <location>
        <begin position="326"/>
        <end position="383"/>
    </location>
</feature>
<dbReference type="InterPro" id="IPR009463">
    <property type="entry name" value="DUF1087"/>
</dbReference>
<evidence type="ECO:0000256" key="13">
    <source>
        <dbReference type="ARBA" id="ARBA00023125"/>
    </source>
</evidence>
<evidence type="ECO:0000259" key="19">
    <source>
        <dbReference type="PROSITE" id="PS50013"/>
    </source>
</evidence>
<dbReference type="InterPro" id="IPR014001">
    <property type="entry name" value="Helicase_ATP-bd"/>
</dbReference>
<dbReference type="Pfam" id="PF00385">
    <property type="entry name" value="Chromo"/>
    <property type="match status" value="1"/>
</dbReference>
<dbReference type="InterPro" id="IPR036910">
    <property type="entry name" value="HMG_box_dom_sf"/>
</dbReference>
<keyword evidence="3" id="KW-0597">Phosphoprotein</keyword>
<dbReference type="EMBL" id="HAEB01017951">
    <property type="protein sequence ID" value="SBQ64478.1"/>
    <property type="molecule type" value="Transcribed_RNA"/>
</dbReference>
<feature type="domain" description="PHD-type" evidence="20">
    <location>
        <begin position="476"/>
        <end position="523"/>
    </location>
</feature>
<dbReference type="InterPro" id="IPR002464">
    <property type="entry name" value="DNA/RNA_helicase_DEAH_CS"/>
</dbReference>
<dbReference type="PROSITE" id="PS50016">
    <property type="entry name" value="ZF_PHD_2"/>
    <property type="match status" value="2"/>
</dbReference>
<dbReference type="Gene3D" id="1.10.10.60">
    <property type="entry name" value="Homeodomain-like"/>
    <property type="match status" value="1"/>
</dbReference>
<keyword evidence="6" id="KW-0547">Nucleotide-binding</keyword>
<dbReference type="SUPFAM" id="SSF47095">
    <property type="entry name" value="HMG-box"/>
    <property type="match status" value="1"/>
</dbReference>
<dbReference type="PANTHER" id="PTHR45623">
    <property type="entry name" value="CHROMODOMAIN-HELICASE-DNA-BINDING PROTEIN 3-RELATED-RELATED"/>
    <property type="match status" value="1"/>
</dbReference>
<dbReference type="InterPro" id="IPR000330">
    <property type="entry name" value="SNF2_N"/>
</dbReference>
<feature type="compositionally biased region" description="Basic residues" evidence="18">
    <location>
        <begin position="70"/>
        <end position="80"/>
    </location>
</feature>
<dbReference type="Pfam" id="PF08074">
    <property type="entry name" value="CHDCT2"/>
    <property type="match status" value="1"/>
</dbReference>
<dbReference type="Gene3D" id="1.10.30.10">
    <property type="entry name" value="High mobility group box domain"/>
    <property type="match status" value="1"/>
</dbReference>
<sequence>MSSPLRSCEEEEGMVVVNSEGGDFDEEEDDDGDLDENASDINSPAALRETATPAAPEDEVELSEREVPCRKKGRPKKKDTKKKEKEGKPVKAKKRKKISTVQDSDVERNSDRDYGGNSDSAASDYGSGEKKKKKKHKERKEKKTKRKKKDNRDRDSSQEETAKPVEQKTSAQLAKEWGLEDVDHTFTEEDYRELTNYKAFSQFMRPMIAKKNPKIPMSKMMTILGAKWREFSSNNPFKGNAAAVAAAAAAAAIAVAEQVSAATASPEPPPQPPPIRKAKTKEGKGPGYKKRSKSPRVADKKKVVAKAKKMAPIRIKLLAIGAKRKKSCSSDDMDEEESEQEDSSVHSSSVRSDSSGRVKKNKRGRPAKKKKKIPGEEEGDGYETDHQDYCEVCQQGGEIILCDTCPRAYHLVCLEPELDKAPEGKWSCPHCEKEGIQWEAKDEDFEDFEEDSEDRVISEVSSGVPTGVEEEEDDHMEFCRVCKDGGELLCCDTCTSSYHIHCLNPPLPEIPNGEWLCPRCTCPTIKGRVQKILHWRWGEPPPPIPVPPPPDAPPDAPPPPPMKGRAEREFFVKLANQSYWHCTWITELQLEIFHSVMYRNYQRKTDMDEPPSLDYGSGEDENGVGKSEKRRAKDPQYALLEDKYYKYGIKPEWMIIQRIINHSVDKKGMYHYLVKWKDLTYDQCTWEGDNMDIPDFEIHKAGYWRHRDTILKDDMDKPRKMIKDGEGEEGSPASPLTDPTIKYDEQPDFVTATGGTLHLYQLEGLNWLRFSWAQGTDTILADEMGLGKTIQTIVFLYSLFKEGHTKGPFLVSAPLSTIINWEREFEMWAPDFYVVTYTGDKDSRAIIRENEFTFDDPIKTGKKAFKLRREATIKFHVLLTSYELVTIDQTALKSIDWACLVVDEAHRLKNNQSKFFRRLNDYKIDYKLLLTGTPLQNNLEELFHLLNFLTPNRFNNLEGFLEEFADISKEDQIKKLHDLLGPHMLRRLKADVFKNMPAKTELIVRVELSPMQKKYYKLILTKNFEALNSKGGGNQVSLLNIMMDLKKCCNHPYLFPVASMEAQKSPSGAYEGSALTKASGKLMLLQKMLRKLKEQGHRVLVFSQMTKMLDLLEDFLDHEGYKYERIDGGITGALRQEAIDRFNAPGACQFCFLLSTRAGGLGINLATADTVIIFDSDWNPHNDIQAFSRAHRIGQANKVMIYRFVTRASVEERITQVAKRKMMLTHLVVRPGLGSKAGSMTKQELDDILKFGTEELFKDEGEGMKNNSGDKVEDEGNVIHYDSTAIERLLDRSQDDTDDSDVQNMNEYLSSFKVAQYMVREEDKIEEIEREIIKQEENVDPDYWEKLLRHHYEQQQEDLASKLGKGKRNRKPVNYNDAAQEDQEWHADISDNQSEYSVGSEEEDEDFDDRPEGRRQSRRQLKNEKDKPLPPLLARVGGNLEVLGFNTRQRKAFLNAVMRWGMPSQDAFSSQWLVRDLRGKSEKEFKAYVSLFMRHLCEPVADGAETFADGVPREGLCRQLVLTRIGVMSLVKKKIQEFEHINGRWSIPELKPEISVDKSYSSRASSPAAKTATPTPDASFNNTPCTSTPATPAPSEKLEKNGKEEEKEEADAAVDKEKVKEVEEFSSSAKGASQKSSPGQKPEGKEESDAKEDDRKDPAEDASGEERKVHEEVKEEKSEGDKTGEEKEKQKQEETRTEASEAKDKTEATDGKKVAEEVKGERDVGKEIKAAKEEAPKGNGRPPTERPRFMFNIADGGFTELHTLWQNEERAAISSGKMNEIWHRRHDFWLLAGIVVHGYARWQDIQNDLQFAIVNEPFKSQANKGNFLEMKNKFLARRFKLLEQALVIEEQLRRAAYLNMTQDPSHPAMALNARFAEVECLAESHQHLSKESLAGNKPANAVLHKVLNQLEELLSDMKADVTRLPATLSRVPPIAARLQMSERSILSRLASKGTEMHTPPPIFPGPYATPQNYGAPFTPAPPSTLHMGGANYSQMPPGSFISVLNGPPMSVKKELEAELLVNRREQRSGEIICIDD</sequence>
<accession>A0A1A8G022</accession>
<dbReference type="InterPro" id="IPR019786">
    <property type="entry name" value="Zinc_finger_PHD-type_CS"/>
</dbReference>
<dbReference type="InterPro" id="IPR012958">
    <property type="entry name" value="CHD_N"/>
</dbReference>
<proteinExistence type="inferred from homology"/>
<dbReference type="GO" id="GO:0042393">
    <property type="term" value="F:histone binding"/>
    <property type="evidence" value="ECO:0007669"/>
    <property type="project" value="TreeGrafter"/>
</dbReference>
<keyword evidence="11" id="KW-0156">Chromatin regulator</keyword>
<evidence type="ECO:0000256" key="6">
    <source>
        <dbReference type="ARBA" id="ARBA00022741"/>
    </source>
</evidence>
<feature type="domain" description="Helicase ATP-binding" evidence="21">
    <location>
        <begin position="769"/>
        <end position="952"/>
    </location>
</feature>
<dbReference type="SUPFAM" id="SSF54160">
    <property type="entry name" value="Chromo domain-like"/>
    <property type="match status" value="2"/>
</dbReference>
<dbReference type="FunFam" id="3.40.50.10810:FF:000001">
    <property type="entry name" value="chromodomain-helicase-DNA-binding protein 3 isoform X1"/>
    <property type="match status" value="1"/>
</dbReference>
<comment type="catalytic activity">
    <reaction evidence="16">
        <text>ATP + H2O = ADP + phosphate + H(+)</text>
        <dbReference type="Rhea" id="RHEA:13065"/>
        <dbReference type="ChEBI" id="CHEBI:15377"/>
        <dbReference type="ChEBI" id="CHEBI:15378"/>
        <dbReference type="ChEBI" id="CHEBI:30616"/>
        <dbReference type="ChEBI" id="CHEBI:43474"/>
        <dbReference type="ChEBI" id="CHEBI:456216"/>
    </reaction>
</comment>
<dbReference type="InterPro" id="IPR023780">
    <property type="entry name" value="Chromo_domain"/>
</dbReference>
<keyword evidence="5" id="KW-0677">Repeat</keyword>
<feature type="region of interest" description="Disordered" evidence="18">
    <location>
        <begin position="606"/>
        <end position="632"/>
    </location>
</feature>
<keyword evidence="13" id="KW-0238">DNA-binding</keyword>
<organism evidence="23">
    <name type="scientific">Nothobranchius korthausae</name>
    <dbReference type="NCBI Taxonomy" id="1143690"/>
    <lineage>
        <taxon>Eukaryota</taxon>
        <taxon>Metazoa</taxon>
        <taxon>Chordata</taxon>
        <taxon>Craniata</taxon>
        <taxon>Vertebrata</taxon>
        <taxon>Euteleostomi</taxon>
        <taxon>Actinopterygii</taxon>
        <taxon>Neopterygii</taxon>
        <taxon>Teleostei</taxon>
        <taxon>Neoteleostei</taxon>
        <taxon>Acanthomorphata</taxon>
        <taxon>Ovalentaria</taxon>
        <taxon>Atherinomorphae</taxon>
        <taxon>Cyprinodontiformes</taxon>
        <taxon>Nothobranchiidae</taxon>
        <taxon>Nothobranchius</taxon>
    </lineage>
</organism>
<feature type="compositionally biased region" description="Basic and acidic residues" evidence="18">
    <location>
        <begin position="1613"/>
        <end position="1623"/>
    </location>
</feature>
<reference evidence="23" key="2">
    <citation type="submission" date="2016-06" db="EMBL/GenBank/DDBJ databases">
        <title>The genome of a short-lived fish provides insights into sex chromosome evolution and the genetic control of aging.</title>
        <authorList>
            <person name="Reichwald K."/>
            <person name="Felder M."/>
            <person name="Petzold A."/>
            <person name="Koch P."/>
            <person name="Groth M."/>
            <person name="Platzer M."/>
        </authorList>
    </citation>
    <scope>NUCLEOTIDE SEQUENCE</scope>
    <source>
        <tissue evidence="23">Brain</tissue>
    </source>
</reference>
<keyword evidence="4" id="KW-0479">Metal-binding</keyword>
<keyword evidence="8" id="KW-0378">Hydrolase</keyword>
<dbReference type="SUPFAM" id="SSF57903">
    <property type="entry name" value="FYVE/PHD zinc finger"/>
    <property type="match status" value="2"/>
</dbReference>
<feature type="compositionally biased region" description="Pro residues" evidence="18">
    <location>
        <begin position="266"/>
        <end position="275"/>
    </location>
</feature>
<dbReference type="Pfam" id="PF00628">
    <property type="entry name" value="PHD"/>
    <property type="match status" value="2"/>
</dbReference>
<evidence type="ECO:0000256" key="2">
    <source>
        <dbReference type="ARBA" id="ARBA00007025"/>
    </source>
</evidence>
<dbReference type="SMART" id="SM00249">
    <property type="entry name" value="PHD"/>
    <property type="match status" value="2"/>
</dbReference>
<dbReference type="PROSITE" id="PS00690">
    <property type="entry name" value="DEAH_ATP_HELICASE"/>
    <property type="match status" value="1"/>
</dbReference>
<feature type="compositionally biased region" description="Low complexity" evidence="18">
    <location>
        <begin position="1626"/>
        <end position="1637"/>
    </location>
</feature>
<evidence type="ECO:0000256" key="16">
    <source>
        <dbReference type="ARBA" id="ARBA00049360"/>
    </source>
</evidence>
<dbReference type="FunFam" id="3.40.50.300:FF:000015">
    <property type="entry name" value="chromodomain-helicase-DNA-binding protein 9 isoform X1"/>
    <property type="match status" value="1"/>
</dbReference>
<feature type="domain" description="PHD-type" evidence="20">
    <location>
        <begin position="387"/>
        <end position="434"/>
    </location>
</feature>
<name>A0A1A8G022_9TELE</name>
<dbReference type="SUPFAM" id="SSF52540">
    <property type="entry name" value="P-loop containing nucleoside triphosphate hydrolases"/>
    <property type="match status" value="2"/>
</dbReference>
<feature type="compositionally biased region" description="Basic and acidic residues" evidence="18">
    <location>
        <begin position="150"/>
        <end position="166"/>
    </location>
</feature>
<dbReference type="FunFam" id="2.40.50.40:FF:000017">
    <property type="entry name" value="chromodomain-helicase-DNA-binding protein 3 isoform X3"/>
    <property type="match status" value="1"/>
</dbReference>
<dbReference type="CDD" id="cd18662">
    <property type="entry name" value="CD2_tandem_CHD3-4_like"/>
    <property type="match status" value="1"/>
</dbReference>
<dbReference type="Gene3D" id="3.30.40.10">
    <property type="entry name" value="Zinc/RING finger domain, C3HC4 (zinc finger)"/>
    <property type="match status" value="2"/>
</dbReference>
<evidence type="ECO:0000313" key="23">
    <source>
        <dbReference type="EMBL" id="SBQ64478.1"/>
    </source>
</evidence>
<dbReference type="PROSITE" id="PS01359">
    <property type="entry name" value="ZF_PHD_1"/>
    <property type="match status" value="2"/>
</dbReference>
<feature type="compositionally biased region" description="Basic and acidic residues" evidence="18">
    <location>
        <begin position="1410"/>
        <end position="1428"/>
    </location>
</feature>
<evidence type="ECO:0000259" key="22">
    <source>
        <dbReference type="PROSITE" id="PS51194"/>
    </source>
</evidence>
<evidence type="ECO:0000256" key="15">
    <source>
        <dbReference type="ARBA" id="ARBA00023242"/>
    </source>
</evidence>
<dbReference type="CDD" id="cd18667">
    <property type="entry name" value="CD1_tandem_CHD3-4_like"/>
    <property type="match status" value="1"/>
</dbReference>
<feature type="region of interest" description="Disordered" evidence="18">
    <location>
        <begin position="1378"/>
        <end position="1430"/>
    </location>
</feature>
<dbReference type="FunFam" id="1.10.10.60:FF:000037">
    <property type="entry name" value="chromodomain-helicase-DNA-binding protein 3 isoform X1"/>
    <property type="match status" value="1"/>
</dbReference>
<keyword evidence="7 17" id="KW-0863">Zinc-finger</keyword>
<dbReference type="InterPro" id="IPR012957">
    <property type="entry name" value="CHD_C2"/>
</dbReference>
<dbReference type="PROSITE" id="PS51194">
    <property type="entry name" value="HELICASE_CTER"/>
    <property type="match status" value="1"/>
</dbReference>
<feature type="region of interest" description="Disordered" evidence="18">
    <location>
        <begin position="1561"/>
        <end position="1748"/>
    </location>
</feature>
<feature type="compositionally biased region" description="Basic and acidic residues" evidence="18">
    <location>
        <begin position="1596"/>
        <end position="1605"/>
    </location>
</feature>
<dbReference type="InterPro" id="IPR011011">
    <property type="entry name" value="Znf_FYVE_PHD"/>
</dbReference>
<feature type="compositionally biased region" description="Low complexity" evidence="18">
    <location>
        <begin position="345"/>
        <end position="355"/>
    </location>
</feature>
<dbReference type="GO" id="GO:0140658">
    <property type="term" value="F:ATP-dependent chromatin remodeler activity"/>
    <property type="evidence" value="ECO:0007669"/>
    <property type="project" value="TreeGrafter"/>
</dbReference>
<keyword evidence="9" id="KW-0862">Zinc</keyword>
<dbReference type="InterPro" id="IPR038718">
    <property type="entry name" value="SNF2-like_sf"/>
</dbReference>
<dbReference type="InterPro" id="IPR009462">
    <property type="entry name" value="CHD_II_SANT-like"/>
</dbReference>
<feature type="compositionally biased region" description="Basic and acidic residues" evidence="18">
    <location>
        <begin position="105"/>
        <end position="114"/>
    </location>
</feature>
<feature type="compositionally biased region" description="Acidic residues" evidence="18">
    <location>
        <begin position="22"/>
        <end position="38"/>
    </location>
</feature>
<dbReference type="InterPro" id="IPR016197">
    <property type="entry name" value="Chromo-like_dom_sf"/>
</dbReference>
<evidence type="ECO:0000256" key="17">
    <source>
        <dbReference type="PROSITE-ProRule" id="PRU00146"/>
    </source>
</evidence>
<feature type="compositionally biased region" description="Basic and acidic residues" evidence="18">
    <location>
        <begin position="1642"/>
        <end position="1736"/>
    </location>
</feature>
<dbReference type="FunFam" id="2.40.50.40:FF:000003">
    <property type="entry name" value="chromodomain-helicase-DNA-binding protein 3 isoform X1"/>
    <property type="match status" value="1"/>
</dbReference>
<dbReference type="GO" id="GO:0016581">
    <property type="term" value="C:NuRD complex"/>
    <property type="evidence" value="ECO:0007669"/>
    <property type="project" value="TreeGrafter"/>
</dbReference>
<evidence type="ECO:0000256" key="8">
    <source>
        <dbReference type="ARBA" id="ARBA00022801"/>
    </source>
</evidence>
<keyword evidence="12" id="KW-0805">Transcription regulation</keyword>
<dbReference type="Pfam" id="PF00176">
    <property type="entry name" value="SNF2-rel_dom"/>
    <property type="match status" value="1"/>
</dbReference>
<dbReference type="InterPro" id="IPR019787">
    <property type="entry name" value="Znf_PHD-finger"/>
</dbReference>
<dbReference type="InterPro" id="IPR013083">
    <property type="entry name" value="Znf_RING/FYVE/PHD"/>
</dbReference>
<keyword evidence="14" id="KW-0804">Transcription</keyword>
<dbReference type="InterPro" id="IPR049730">
    <property type="entry name" value="SNF2/RAD54-like_C"/>
</dbReference>
<dbReference type="CDD" id="cd18793">
    <property type="entry name" value="SF2_C_SNF"/>
    <property type="match status" value="1"/>
</dbReference>
<dbReference type="PANTHER" id="PTHR45623:SF9">
    <property type="entry name" value="CHROMODOMAIN-HELICASE-DNA-BINDING PROTEIN 3"/>
    <property type="match status" value="1"/>
</dbReference>
<dbReference type="GO" id="GO:0003677">
    <property type="term" value="F:DNA binding"/>
    <property type="evidence" value="ECO:0007669"/>
    <property type="project" value="UniProtKB-KW"/>
</dbReference>
<dbReference type="InterPro" id="IPR027417">
    <property type="entry name" value="P-loop_NTPase"/>
</dbReference>
<feature type="compositionally biased region" description="Acidic residues" evidence="18">
    <location>
        <begin position="331"/>
        <end position="342"/>
    </location>
</feature>
<feature type="region of interest" description="Disordered" evidence="18">
    <location>
        <begin position="256"/>
        <end position="305"/>
    </location>
</feature>
<dbReference type="CDD" id="cd15531">
    <property type="entry name" value="PHD1_CHD_II"/>
    <property type="match status" value="1"/>
</dbReference>
<dbReference type="InterPro" id="IPR001650">
    <property type="entry name" value="Helicase_C-like"/>
</dbReference>
<comment type="similarity">
    <text evidence="2">Belongs to the SNF2/RAD54 helicase family.</text>
</comment>
<dbReference type="SMART" id="SM01146">
    <property type="entry name" value="DUF1086"/>
    <property type="match status" value="1"/>
</dbReference>
<dbReference type="Gene3D" id="3.40.50.300">
    <property type="entry name" value="P-loop containing nucleotide triphosphate hydrolases"/>
    <property type="match status" value="1"/>
</dbReference>
<feature type="domain" description="Helicase C-terminal" evidence="22">
    <location>
        <begin position="1084"/>
        <end position="1249"/>
    </location>
</feature>
<evidence type="ECO:0000256" key="10">
    <source>
        <dbReference type="ARBA" id="ARBA00022840"/>
    </source>
</evidence>
<dbReference type="FunFam" id="3.30.40.10:FF:000011">
    <property type="entry name" value="chromodomain-helicase-DNA-binding protein 4 isoform X1"/>
    <property type="match status" value="1"/>
</dbReference>
<feature type="domain" description="Chromo" evidence="19">
    <location>
        <begin position="654"/>
        <end position="687"/>
    </location>
</feature>
<evidence type="ECO:0000256" key="14">
    <source>
        <dbReference type="ARBA" id="ARBA00023163"/>
    </source>
</evidence>
<dbReference type="Pfam" id="PF06465">
    <property type="entry name" value="DUF1087"/>
    <property type="match status" value="1"/>
</dbReference>
<dbReference type="SMART" id="SM00487">
    <property type="entry name" value="DEXDc"/>
    <property type="match status" value="1"/>
</dbReference>
<evidence type="ECO:0000256" key="7">
    <source>
        <dbReference type="ARBA" id="ARBA00022771"/>
    </source>
</evidence>
<evidence type="ECO:0000256" key="4">
    <source>
        <dbReference type="ARBA" id="ARBA00022723"/>
    </source>
</evidence>
<feature type="region of interest" description="Disordered" evidence="18">
    <location>
        <begin position="540"/>
        <end position="564"/>
    </location>
</feature>
<evidence type="ECO:0000256" key="5">
    <source>
        <dbReference type="ARBA" id="ARBA00022737"/>
    </source>
</evidence>
<feature type="compositionally biased region" description="Basic residues" evidence="18">
    <location>
        <begin position="130"/>
        <end position="149"/>
    </location>
</feature>
<evidence type="ECO:0000256" key="3">
    <source>
        <dbReference type="ARBA" id="ARBA00022553"/>
    </source>
</evidence>
<feature type="compositionally biased region" description="Basic residues" evidence="18">
    <location>
        <begin position="357"/>
        <end position="372"/>
    </location>
</feature>
<feature type="compositionally biased region" description="Acidic residues" evidence="18">
    <location>
        <begin position="1400"/>
        <end position="1409"/>
    </location>
</feature>
<dbReference type="GO" id="GO:0016887">
    <property type="term" value="F:ATP hydrolysis activity"/>
    <property type="evidence" value="ECO:0007669"/>
    <property type="project" value="TreeGrafter"/>
</dbReference>
<dbReference type="GO" id="GO:0005524">
    <property type="term" value="F:ATP binding"/>
    <property type="evidence" value="ECO:0007669"/>
    <property type="project" value="UniProtKB-KW"/>
</dbReference>
<evidence type="ECO:0000256" key="18">
    <source>
        <dbReference type="SAM" id="MobiDB-lite"/>
    </source>
</evidence>
<evidence type="ECO:0000259" key="20">
    <source>
        <dbReference type="PROSITE" id="PS50016"/>
    </source>
</evidence>
<dbReference type="CDD" id="cd15532">
    <property type="entry name" value="PHD2_CHD_II"/>
    <property type="match status" value="1"/>
</dbReference>
<feature type="region of interest" description="Disordered" evidence="18">
    <location>
        <begin position="717"/>
        <end position="741"/>
    </location>
</feature>
<feature type="compositionally biased region" description="Low complexity" evidence="18">
    <location>
        <begin position="1561"/>
        <end position="1595"/>
    </location>
</feature>